<dbReference type="AlphaFoldDB" id="I3D3T7"/>
<proteinExistence type="predicted"/>
<reference evidence="1 2" key="1">
    <citation type="journal article" date="2012" name="J. Bacteriol.">
        <title>Genome sequence of "Candidatus Nitrosopumilus salaria" BD31, an ammonia-oxidizing archaeon from the San Francisco Bay estuary.</title>
        <authorList>
            <person name="Mosier A.C."/>
            <person name="Allen E.E."/>
            <person name="Kim M."/>
            <person name="Ferriera S."/>
            <person name="Francis C.A."/>
        </authorList>
    </citation>
    <scope>NUCLEOTIDE SEQUENCE [LARGE SCALE GENOMIC DNA]</scope>
    <source>
        <strain evidence="1 2">BD31</strain>
    </source>
</reference>
<protein>
    <submittedName>
        <fullName evidence="1">Uncharacterized protein</fullName>
    </submittedName>
</protein>
<sequence length="31" mass="3388">MQDGSGTAGLTNLFESVINEETFVEKKLTVE</sequence>
<accession>I3D3T7</accession>
<evidence type="ECO:0000313" key="1">
    <source>
        <dbReference type="EMBL" id="EIJ66380.1"/>
    </source>
</evidence>
<gene>
    <name evidence="1" type="ORF">BD31_I1995</name>
</gene>
<keyword evidence="2" id="KW-1185">Reference proteome</keyword>
<dbReference type="EMBL" id="AEXL02000064">
    <property type="protein sequence ID" value="EIJ66380.1"/>
    <property type="molecule type" value="Genomic_DNA"/>
</dbReference>
<feature type="non-terminal residue" evidence="1">
    <location>
        <position position="31"/>
    </location>
</feature>
<name>I3D3T7_9ARCH</name>
<organism evidence="1 2">
    <name type="scientific">Candidatus Nitrosopumilus salarius BD31</name>
    <dbReference type="NCBI Taxonomy" id="859350"/>
    <lineage>
        <taxon>Archaea</taxon>
        <taxon>Nitrososphaerota</taxon>
        <taxon>Nitrososphaeria</taxon>
        <taxon>Nitrosopumilales</taxon>
        <taxon>Nitrosopumilaceae</taxon>
        <taxon>Nitrosopumilus</taxon>
    </lineage>
</organism>
<dbReference type="Proteomes" id="UP000003423">
    <property type="component" value="Unassembled WGS sequence"/>
</dbReference>
<evidence type="ECO:0000313" key="2">
    <source>
        <dbReference type="Proteomes" id="UP000003423"/>
    </source>
</evidence>
<comment type="caution">
    <text evidence="1">The sequence shown here is derived from an EMBL/GenBank/DDBJ whole genome shotgun (WGS) entry which is preliminary data.</text>
</comment>